<keyword evidence="3" id="KW-1185">Reference proteome</keyword>
<protein>
    <submittedName>
        <fullName evidence="2">Uncharacterized protein</fullName>
    </submittedName>
</protein>
<dbReference type="EMBL" id="OX597828">
    <property type="protein sequence ID" value="CAI9733917.1"/>
    <property type="molecule type" value="Genomic_DNA"/>
</dbReference>
<evidence type="ECO:0000313" key="3">
    <source>
        <dbReference type="Proteomes" id="UP001162480"/>
    </source>
</evidence>
<gene>
    <name evidence="2" type="ORF">OCTVUL_1B018050</name>
</gene>
<organism evidence="2 3">
    <name type="scientific">Octopus vulgaris</name>
    <name type="common">Common octopus</name>
    <dbReference type="NCBI Taxonomy" id="6645"/>
    <lineage>
        <taxon>Eukaryota</taxon>
        <taxon>Metazoa</taxon>
        <taxon>Spiralia</taxon>
        <taxon>Lophotrochozoa</taxon>
        <taxon>Mollusca</taxon>
        <taxon>Cephalopoda</taxon>
        <taxon>Coleoidea</taxon>
        <taxon>Octopodiformes</taxon>
        <taxon>Octopoda</taxon>
        <taxon>Incirrata</taxon>
        <taxon>Octopodidae</taxon>
        <taxon>Octopus</taxon>
    </lineage>
</organism>
<dbReference type="Proteomes" id="UP001162480">
    <property type="component" value="Chromosome 15"/>
</dbReference>
<feature type="region of interest" description="Disordered" evidence="1">
    <location>
        <begin position="1"/>
        <end position="31"/>
    </location>
</feature>
<evidence type="ECO:0000256" key="1">
    <source>
        <dbReference type="SAM" id="MobiDB-lite"/>
    </source>
</evidence>
<evidence type="ECO:0000313" key="2">
    <source>
        <dbReference type="EMBL" id="CAI9733917.1"/>
    </source>
</evidence>
<proteinExistence type="predicted"/>
<reference evidence="2" key="1">
    <citation type="submission" date="2023-08" db="EMBL/GenBank/DDBJ databases">
        <authorList>
            <person name="Alioto T."/>
            <person name="Alioto T."/>
            <person name="Gomez Garrido J."/>
        </authorList>
    </citation>
    <scope>NUCLEOTIDE SEQUENCE</scope>
</reference>
<sequence length="67" mass="7929">MEGKSGKRSVEVHKDDKRMMGQRSERSGNRARYKTNVYSNIFSMLIGKETKILWSLNQFHSNRKFHP</sequence>
<name>A0AA36BHR5_OCTVU</name>
<feature type="compositionally biased region" description="Basic and acidic residues" evidence="1">
    <location>
        <begin position="1"/>
        <end position="28"/>
    </location>
</feature>
<accession>A0AA36BHR5</accession>
<dbReference type="AlphaFoldDB" id="A0AA36BHR5"/>